<dbReference type="GO" id="GO:0004519">
    <property type="term" value="F:endonuclease activity"/>
    <property type="evidence" value="ECO:0007669"/>
    <property type="project" value="UniProtKB-KW"/>
</dbReference>
<evidence type="ECO:0000256" key="10">
    <source>
        <dbReference type="ARBA" id="ARBA00022918"/>
    </source>
</evidence>
<dbReference type="GO" id="GO:0032196">
    <property type="term" value="P:transposition"/>
    <property type="evidence" value="ECO:0007669"/>
    <property type="project" value="UniProtKB-KW"/>
</dbReference>
<keyword evidence="12" id="KW-0233">DNA recombination</keyword>
<dbReference type="OrthoDB" id="3243429at2759"/>
<dbReference type="Gene3D" id="3.30.420.10">
    <property type="entry name" value="Ribonuclease H-like superfamily/Ribonuclease H"/>
    <property type="match status" value="1"/>
</dbReference>
<sequence length="348" mass="39191">MELTAPYSPQQNSLSERGNRSTSEKAQSLLFNSKLPAAFWGEAIVTSIFLKNITPAIPAYTKAPFQIWYAKRHGKVSPTATKGIFLGYDNYKHNYRIMLLNGKITYSYDVIFDENKFPSPPSELGIIPSSMADEDYFLKDRSSNSNNHPPSVVNEEAIAQQSSLSAPRHPSWDILLTSNTAPKKISSNLDEANILEGKCRRAKMTIIRHLSKNPKSWDDAMQQPDKNKWVNALNNKLQNLTSRGVIETVPLPSGKRAIGFLVQFKRKFDSDNNVVKNKVRICAQGFSQQPGVDYDNTFSPTGKFSSLRALLYIASNRNLEVHHMDAVEAFLNPSLNEEIYMKIPTFLK</sequence>
<keyword evidence="7" id="KW-0460">Magnesium</keyword>
<name>A0A9Q3CSU3_9BASI</name>
<dbReference type="InterPro" id="IPR001584">
    <property type="entry name" value="Integrase_cat-core"/>
</dbReference>
<evidence type="ECO:0000256" key="11">
    <source>
        <dbReference type="ARBA" id="ARBA00022932"/>
    </source>
</evidence>
<dbReference type="GO" id="GO:0006310">
    <property type="term" value="P:DNA recombination"/>
    <property type="evidence" value="ECO:0007669"/>
    <property type="project" value="UniProtKB-KW"/>
</dbReference>
<reference evidence="17" key="1">
    <citation type="submission" date="2021-03" db="EMBL/GenBank/DDBJ databases">
        <title>Draft genome sequence of rust myrtle Austropuccinia psidii MF-1, a brazilian biotype.</title>
        <authorList>
            <person name="Quecine M.C."/>
            <person name="Pachon D.M.R."/>
            <person name="Bonatelli M.L."/>
            <person name="Correr F.H."/>
            <person name="Franceschini L.M."/>
            <person name="Leite T.F."/>
            <person name="Margarido G.R.A."/>
            <person name="Almeida C.A."/>
            <person name="Ferrarezi J.A."/>
            <person name="Labate C.A."/>
        </authorList>
    </citation>
    <scope>NUCLEOTIDE SEQUENCE</scope>
    <source>
        <strain evidence="17">MF-1</strain>
    </source>
</reference>
<keyword evidence="2" id="KW-0548">Nucleotidyltransferase</keyword>
<dbReference type="SUPFAM" id="SSF53098">
    <property type="entry name" value="Ribonuclease H-like"/>
    <property type="match status" value="1"/>
</dbReference>
<keyword evidence="11" id="KW-0808">Transferase</keyword>
<evidence type="ECO:0000256" key="9">
    <source>
        <dbReference type="ARBA" id="ARBA00022908"/>
    </source>
</evidence>
<evidence type="ECO:0000256" key="4">
    <source>
        <dbReference type="ARBA" id="ARBA00022723"/>
    </source>
</evidence>
<keyword evidence="18" id="KW-1185">Reference proteome</keyword>
<evidence type="ECO:0000313" key="18">
    <source>
        <dbReference type="Proteomes" id="UP000765509"/>
    </source>
</evidence>
<keyword evidence="1" id="KW-0815">Transposition</keyword>
<evidence type="ECO:0000259" key="16">
    <source>
        <dbReference type="PROSITE" id="PS50994"/>
    </source>
</evidence>
<feature type="domain" description="Integrase catalytic" evidence="16">
    <location>
        <begin position="1"/>
        <end position="72"/>
    </location>
</feature>
<accession>A0A9Q3CSU3</accession>
<evidence type="ECO:0000256" key="7">
    <source>
        <dbReference type="ARBA" id="ARBA00022842"/>
    </source>
</evidence>
<evidence type="ECO:0000256" key="6">
    <source>
        <dbReference type="ARBA" id="ARBA00022801"/>
    </source>
</evidence>
<keyword evidence="11" id="KW-0239">DNA-directed DNA polymerase</keyword>
<dbReference type="EMBL" id="AVOT02009770">
    <property type="protein sequence ID" value="MBW0488790.1"/>
    <property type="molecule type" value="Genomic_DNA"/>
</dbReference>
<evidence type="ECO:0000256" key="3">
    <source>
        <dbReference type="ARBA" id="ARBA00022722"/>
    </source>
</evidence>
<evidence type="ECO:0000313" key="17">
    <source>
        <dbReference type="EMBL" id="MBW0488790.1"/>
    </source>
</evidence>
<keyword evidence="8" id="KW-0694">RNA-binding</keyword>
<keyword evidence="5" id="KW-0255">Endonuclease</keyword>
<evidence type="ECO:0000256" key="13">
    <source>
        <dbReference type="ARBA" id="ARBA00023268"/>
    </source>
</evidence>
<protein>
    <recommendedName>
        <fullName evidence="16">Integrase catalytic domain-containing protein</fullName>
    </recommendedName>
</protein>
<dbReference type="PANTHER" id="PTHR42648">
    <property type="entry name" value="TRANSPOSASE, PUTATIVE-RELATED"/>
    <property type="match status" value="1"/>
</dbReference>
<dbReference type="InterPro" id="IPR013103">
    <property type="entry name" value="RVT_2"/>
</dbReference>
<dbReference type="GO" id="GO:0015074">
    <property type="term" value="P:DNA integration"/>
    <property type="evidence" value="ECO:0007669"/>
    <property type="project" value="UniProtKB-KW"/>
</dbReference>
<gene>
    <name evidence="17" type="ORF">O181_028505</name>
</gene>
<dbReference type="GO" id="GO:0005634">
    <property type="term" value="C:nucleus"/>
    <property type="evidence" value="ECO:0007669"/>
    <property type="project" value="UniProtKB-ARBA"/>
</dbReference>
<keyword evidence="6" id="KW-0378">Hydrolase</keyword>
<proteinExistence type="predicted"/>
<dbReference type="InterPro" id="IPR036397">
    <property type="entry name" value="RNaseH_sf"/>
</dbReference>
<dbReference type="Pfam" id="PF07727">
    <property type="entry name" value="RVT_2"/>
    <property type="match status" value="1"/>
</dbReference>
<dbReference type="InterPro" id="IPR057670">
    <property type="entry name" value="SH3_retrovirus"/>
</dbReference>
<dbReference type="GO" id="GO:0046872">
    <property type="term" value="F:metal ion binding"/>
    <property type="evidence" value="ECO:0007669"/>
    <property type="project" value="UniProtKB-KW"/>
</dbReference>
<dbReference type="Proteomes" id="UP000765509">
    <property type="component" value="Unassembled WGS sequence"/>
</dbReference>
<evidence type="ECO:0000256" key="15">
    <source>
        <dbReference type="ARBA" id="ARBA00049244"/>
    </source>
</evidence>
<evidence type="ECO:0000256" key="8">
    <source>
        <dbReference type="ARBA" id="ARBA00022884"/>
    </source>
</evidence>
<keyword evidence="9" id="KW-0229">DNA integration</keyword>
<dbReference type="GO" id="GO:0003723">
    <property type="term" value="F:RNA binding"/>
    <property type="evidence" value="ECO:0007669"/>
    <property type="project" value="UniProtKB-KW"/>
</dbReference>
<dbReference type="InterPro" id="IPR012337">
    <property type="entry name" value="RNaseH-like_sf"/>
</dbReference>
<dbReference type="PANTHER" id="PTHR42648:SF11">
    <property type="entry name" value="TRANSPOSON TY4-P GAG-POL POLYPROTEIN"/>
    <property type="match status" value="1"/>
</dbReference>
<organism evidence="17 18">
    <name type="scientific">Austropuccinia psidii MF-1</name>
    <dbReference type="NCBI Taxonomy" id="1389203"/>
    <lineage>
        <taxon>Eukaryota</taxon>
        <taxon>Fungi</taxon>
        <taxon>Dikarya</taxon>
        <taxon>Basidiomycota</taxon>
        <taxon>Pucciniomycotina</taxon>
        <taxon>Pucciniomycetes</taxon>
        <taxon>Pucciniales</taxon>
        <taxon>Sphaerophragmiaceae</taxon>
        <taxon>Austropuccinia</taxon>
    </lineage>
</organism>
<keyword evidence="13" id="KW-0511">Multifunctional enzyme</keyword>
<evidence type="ECO:0000256" key="2">
    <source>
        <dbReference type="ARBA" id="ARBA00022695"/>
    </source>
</evidence>
<evidence type="ECO:0000256" key="5">
    <source>
        <dbReference type="ARBA" id="ARBA00022759"/>
    </source>
</evidence>
<dbReference type="AlphaFoldDB" id="A0A9Q3CSU3"/>
<evidence type="ECO:0000256" key="14">
    <source>
        <dbReference type="ARBA" id="ARBA00048173"/>
    </source>
</evidence>
<dbReference type="GO" id="GO:0003887">
    <property type="term" value="F:DNA-directed DNA polymerase activity"/>
    <property type="evidence" value="ECO:0007669"/>
    <property type="project" value="UniProtKB-KW"/>
</dbReference>
<evidence type="ECO:0000256" key="1">
    <source>
        <dbReference type="ARBA" id="ARBA00022578"/>
    </source>
</evidence>
<dbReference type="InterPro" id="IPR039537">
    <property type="entry name" value="Retrotran_Ty1/copia-like"/>
</dbReference>
<dbReference type="GO" id="GO:0003964">
    <property type="term" value="F:RNA-directed DNA polymerase activity"/>
    <property type="evidence" value="ECO:0007669"/>
    <property type="project" value="UniProtKB-KW"/>
</dbReference>
<comment type="caution">
    <text evidence="17">The sequence shown here is derived from an EMBL/GenBank/DDBJ whole genome shotgun (WGS) entry which is preliminary data.</text>
</comment>
<comment type="catalytic activity">
    <reaction evidence="14">
        <text>DNA(n) + a 2'-deoxyribonucleoside 5'-triphosphate = DNA(n+1) + diphosphate</text>
        <dbReference type="Rhea" id="RHEA:22508"/>
        <dbReference type="Rhea" id="RHEA-COMP:17339"/>
        <dbReference type="Rhea" id="RHEA-COMP:17340"/>
        <dbReference type="ChEBI" id="CHEBI:33019"/>
        <dbReference type="ChEBI" id="CHEBI:61560"/>
        <dbReference type="ChEBI" id="CHEBI:173112"/>
        <dbReference type="EC" id="2.7.7.49"/>
    </reaction>
</comment>
<keyword evidence="10" id="KW-0695">RNA-directed DNA polymerase</keyword>
<keyword evidence="3" id="KW-0540">Nuclease</keyword>
<keyword evidence="4" id="KW-0479">Metal-binding</keyword>
<dbReference type="GO" id="GO:0016787">
    <property type="term" value="F:hydrolase activity"/>
    <property type="evidence" value="ECO:0007669"/>
    <property type="project" value="UniProtKB-KW"/>
</dbReference>
<evidence type="ECO:0000256" key="12">
    <source>
        <dbReference type="ARBA" id="ARBA00023172"/>
    </source>
</evidence>
<comment type="catalytic activity">
    <reaction evidence="15">
        <text>DNA(n) + a 2'-deoxyribonucleoside 5'-triphosphate = DNA(n+1) + diphosphate</text>
        <dbReference type="Rhea" id="RHEA:22508"/>
        <dbReference type="Rhea" id="RHEA-COMP:17339"/>
        <dbReference type="Rhea" id="RHEA-COMP:17340"/>
        <dbReference type="ChEBI" id="CHEBI:33019"/>
        <dbReference type="ChEBI" id="CHEBI:61560"/>
        <dbReference type="ChEBI" id="CHEBI:173112"/>
        <dbReference type="EC" id="2.7.7.7"/>
    </reaction>
</comment>
<dbReference type="Pfam" id="PF25597">
    <property type="entry name" value="SH3_retrovirus"/>
    <property type="match status" value="1"/>
</dbReference>
<dbReference type="PROSITE" id="PS50994">
    <property type="entry name" value="INTEGRASE"/>
    <property type="match status" value="1"/>
</dbReference>